<dbReference type="PANTHER" id="PTHR11695:SF647">
    <property type="entry name" value="ENOYL REDUCTASE (ER) DOMAIN-CONTAINING PROTEIN"/>
    <property type="match status" value="1"/>
</dbReference>
<dbReference type="PANTHER" id="PTHR11695">
    <property type="entry name" value="ALCOHOL DEHYDROGENASE RELATED"/>
    <property type="match status" value="1"/>
</dbReference>
<dbReference type="RefSeq" id="XP_024738381.1">
    <property type="nucleotide sequence ID" value="XM_024876870.1"/>
</dbReference>
<organism evidence="2 3">
    <name type="scientific">Hyaloscypha bicolor E</name>
    <dbReference type="NCBI Taxonomy" id="1095630"/>
    <lineage>
        <taxon>Eukaryota</taxon>
        <taxon>Fungi</taxon>
        <taxon>Dikarya</taxon>
        <taxon>Ascomycota</taxon>
        <taxon>Pezizomycotina</taxon>
        <taxon>Leotiomycetes</taxon>
        <taxon>Helotiales</taxon>
        <taxon>Hyaloscyphaceae</taxon>
        <taxon>Hyaloscypha</taxon>
        <taxon>Hyaloscypha bicolor</taxon>
    </lineage>
</organism>
<dbReference type="AlphaFoldDB" id="A0A2J6TEN2"/>
<accession>A0A2J6TEN2</accession>
<dbReference type="SUPFAM" id="SSF50129">
    <property type="entry name" value="GroES-like"/>
    <property type="match status" value="1"/>
</dbReference>
<dbReference type="STRING" id="1095630.A0A2J6TEN2"/>
<dbReference type="InParanoid" id="A0A2J6TEN2"/>
<gene>
    <name evidence="2" type="ORF">K444DRAFT_559539</name>
</gene>
<keyword evidence="3" id="KW-1185">Reference proteome</keyword>
<dbReference type="SMART" id="SM00829">
    <property type="entry name" value="PKS_ER"/>
    <property type="match status" value="1"/>
</dbReference>
<dbReference type="OrthoDB" id="201656at2759"/>
<dbReference type="InterPro" id="IPR050700">
    <property type="entry name" value="YIM1/Zinc_Alcohol_DH_Fams"/>
</dbReference>
<dbReference type="GO" id="GO:0016491">
    <property type="term" value="F:oxidoreductase activity"/>
    <property type="evidence" value="ECO:0007669"/>
    <property type="project" value="InterPro"/>
</dbReference>
<dbReference type="Gene3D" id="3.90.180.10">
    <property type="entry name" value="Medium-chain alcohol dehydrogenases, catalytic domain"/>
    <property type="match status" value="1"/>
</dbReference>
<evidence type="ECO:0000313" key="2">
    <source>
        <dbReference type="EMBL" id="PMD61477.1"/>
    </source>
</evidence>
<dbReference type="InterPro" id="IPR011032">
    <property type="entry name" value="GroES-like_sf"/>
</dbReference>
<dbReference type="Pfam" id="PF13602">
    <property type="entry name" value="ADH_zinc_N_2"/>
    <property type="match status" value="1"/>
</dbReference>
<dbReference type="FunCoup" id="A0A2J6TEN2">
    <property type="interactions" value="72"/>
</dbReference>
<dbReference type="Gene3D" id="3.40.50.720">
    <property type="entry name" value="NAD(P)-binding Rossmann-like Domain"/>
    <property type="match status" value="1"/>
</dbReference>
<dbReference type="GO" id="GO:0005739">
    <property type="term" value="C:mitochondrion"/>
    <property type="evidence" value="ECO:0007669"/>
    <property type="project" value="TreeGrafter"/>
</dbReference>
<name>A0A2J6TEN2_9HELO</name>
<dbReference type="EMBL" id="KZ613786">
    <property type="protein sequence ID" value="PMD61477.1"/>
    <property type="molecule type" value="Genomic_DNA"/>
</dbReference>
<dbReference type="InterPro" id="IPR020843">
    <property type="entry name" value="ER"/>
</dbReference>
<protein>
    <submittedName>
        <fullName evidence="2">Reticulon-4-interacting protein 1, mitochondrial</fullName>
    </submittedName>
</protein>
<reference evidence="2 3" key="1">
    <citation type="submission" date="2016-04" db="EMBL/GenBank/DDBJ databases">
        <title>A degradative enzymes factory behind the ericoid mycorrhizal symbiosis.</title>
        <authorList>
            <consortium name="DOE Joint Genome Institute"/>
            <person name="Martino E."/>
            <person name="Morin E."/>
            <person name="Grelet G."/>
            <person name="Kuo A."/>
            <person name="Kohler A."/>
            <person name="Daghino S."/>
            <person name="Barry K."/>
            <person name="Choi C."/>
            <person name="Cichocki N."/>
            <person name="Clum A."/>
            <person name="Copeland A."/>
            <person name="Hainaut M."/>
            <person name="Haridas S."/>
            <person name="Labutti K."/>
            <person name="Lindquist E."/>
            <person name="Lipzen A."/>
            <person name="Khouja H.-R."/>
            <person name="Murat C."/>
            <person name="Ohm R."/>
            <person name="Olson A."/>
            <person name="Spatafora J."/>
            <person name="Veneault-Fourrey C."/>
            <person name="Henrissat B."/>
            <person name="Grigoriev I."/>
            <person name="Martin F."/>
            <person name="Perotto S."/>
        </authorList>
    </citation>
    <scope>NUCLEOTIDE SEQUENCE [LARGE SCALE GENOMIC DNA]</scope>
    <source>
        <strain evidence="2 3">E</strain>
    </source>
</reference>
<dbReference type="GeneID" id="36584947"/>
<dbReference type="InterPro" id="IPR036291">
    <property type="entry name" value="NAD(P)-bd_dom_sf"/>
</dbReference>
<sequence length="349" mass="38151">MVLPMINKALRFSSLGGDLELLEKEVLPLPTNEILVKVHAASINPCDIQLWRSGLIAVVAGDKGMGKDFSGTVVSVGSGVKGWAEGDDIFGLLFHVFGQSTFSEYINVDPSTDPIAKKPGFFTHEEAASIPLVALTAYACLEWLPPASNTQRRVVIRGASGGTGTWLVQLAKATYNCHITAICSSKNAEFVESLGADEVIDYTTQDITQTLSSNISSNQKYDLIVDCVGGKELFSSYEQLLHPKGTYITIVGDKTNVRWLSGPITYLWSPTQVLRYLKGYIWGPRYACVSFVTDSSCLEAVVRLAERGEVKAVVQEAIQGLFDEREGWRVAVRKMEEGRVRGKVVLPIP</sequence>
<proteinExistence type="predicted"/>
<feature type="domain" description="Enoyl reductase (ER)" evidence="1">
    <location>
        <begin position="16"/>
        <end position="346"/>
    </location>
</feature>
<dbReference type="Pfam" id="PF08240">
    <property type="entry name" value="ADH_N"/>
    <property type="match status" value="1"/>
</dbReference>
<dbReference type="InterPro" id="IPR013154">
    <property type="entry name" value="ADH-like_N"/>
</dbReference>
<evidence type="ECO:0000313" key="3">
    <source>
        <dbReference type="Proteomes" id="UP000235371"/>
    </source>
</evidence>
<dbReference type="SUPFAM" id="SSF51735">
    <property type="entry name" value="NAD(P)-binding Rossmann-fold domains"/>
    <property type="match status" value="1"/>
</dbReference>
<evidence type="ECO:0000259" key="1">
    <source>
        <dbReference type="SMART" id="SM00829"/>
    </source>
</evidence>
<dbReference type="Proteomes" id="UP000235371">
    <property type="component" value="Unassembled WGS sequence"/>
</dbReference>
<dbReference type="CDD" id="cd08267">
    <property type="entry name" value="MDR1"/>
    <property type="match status" value="1"/>
</dbReference>